<evidence type="ECO:0000313" key="2">
    <source>
        <dbReference type="EMBL" id="GAE26554.1"/>
    </source>
</evidence>
<protein>
    <submittedName>
        <fullName evidence="2">Uncharacterized protein</fullName>
    </submittedName>
</protein>
<dbReference type="EMBL" id="BAUT01000027">
    <property type="protein sequence ID" value="GAE26554.1"/>
    <property type="molecule type" value="Genomic_DNA"/>
</dbReference>
<evidence type="ECO:0000313" key="3">
    <source>
        <dbReference type="Proteomes" id="UP000018890"/>
    </source>
</evidence>
<dbReference type="AlphaFoldDB" id="W4Q5C8"/>
<keyword evidence="3" id="KW-1185">Reference proteome</keyword>
<dbReference type="OrthoDB" id="9919393at2"/>
<proteinExistence type="predicted"/>
<name>W4Q5C8_9BACI</name>
<comment type="caution">
    <text evidence="2">The sequence shown here is derived from an EMBL/GenBank/DDBJ whole genome shotgun (WGS) entry which is preliminary data.</text>
</comment>
<organism evidence="2 3">
    <name type="scientific">Halalkalibacter wakoensis JCM 9140</name>
    <dbReference type="NCBI Taxonomy" id="1236970"/>
    <lineage>
        <taxon>Bacteria</taxon>
        <taxon>Bacillati</taxon>
        <taxon>Bacillota</taxon>
        <taxon>Bacilli</taxon>
        <taxon>Bacillales</taxon>
        <taxon>Bacillaceae</taxon>
        <taxon>Halalkalibacter</taxon>
    </lineage>
</organism>
<reference evidence="2" key="1">
    <citation type="journal article" date="2014" name="Genome Announc.">
        <title>Draft Genome Sequences of Three Alkaliphilic Bacillus Strains, Bacillus wakoensis JCM 9140T, Bacillus akibai JCM 9157T, and Bacillus hemicellulosilyticus JCM 9152T.</title>
        <authorList>
            <person name="Yuki M."/>
            <person name="Oshima K."/>
            <person name="Suda W."/>
            <person name="Oshida Y."/>
            <person name="Kitamura K."/>
            <person name="Iida T."/>
            <person name="Hattori M."/>
            <person name="Ohkuma M."/>
        </authorList>
    </citation>
    <scope>NUCLEOTIDE SEQUENCE [LARGE SCALE GENOMIC DNA]</scope>
    <source>
        <strain evidence="2">JCM 9140</strain>
    </source>
</reference>
<accession>W4Q5C8</accession>
<dbReference type="Proteomes" id="UP000018890">
    <property type="component" value="Unassembled WGS sequence"/>
</dbReference>
<evidence type="ECO:0000256" key="1">
    <source>
        <dbReference type="SAM" id="MobiDB-lite"/>
    </source>
</evidence>
<sequence>MSDWNKQASRNNNIQPDLNFKDEELTNKKVQLNVQEQIGMEAIGQEEKDVRPQAGQ</sequence>
<gene>
    <name evidence="2" type="ORF">JCM9140_2634</name>
</gene>
<feature type="region of interest" description="Disordered" evidence="1">
    <location>
        <begin position="1"/>
        <end position="22"/>
    </location>
</feature>
<feature type="compositionally biased region" description="Polar residues" evidence="1">
    <location>
        <begin position="1"/>
        <end position="16"/>
    </location>
</feature>